<keyword evidence="2" id="KW-1185">Reference proteome</keyword>
<dbReference type="STRING" id="134605.HMPREF3206_01315"/>
<protein>
    <submittedName>
        <fullName evidence="1">Uncharacterized protein</fullName>
    </submittedName>
</protein>
<organism evidence="1 2">
    <name type="scientific">Fusobacterium equinum</name>
    <dbReference type="NCBI Taxonomy" id="134605"/>
    <lineage>
        <taxon>Bacteria</taxon>
        <taxon>Fusobacteriati</taxon>
        <taxon>Fusobacteriota</taxon>
        <taxon>Fusobacteriia</taxon>
        <taxon>Fusobacteriales</taxon>
        <taxon>Fusobacteriaceae</taxon>
        <taxon>Fusobacterium</taxon>
    </lineage>
</organism>
<evidence type="ECO:0000313" key="1">
    <source>
        <dbReference type="EMBL" id="KXA13414.1"/>
    </source>
</evidence>
<sequence length="61" mass="6865">MRTKELENILIAEFGPKASTPELSKKLKISLTTIYKLIKEGKLILVEPGKVDTLSLFNCIF</sequence>
<gene>
    <name evidence="1" type="ORF">HMPREF3206_01315</name>
</gene>
<name>A0A133NAU5_9FUSO</name>
<dbReference type="EMBL" id="LRPX01000069">
    <property type="protein sequence ID" value="KXA13414.1"/>
    <property type="molecule type" value="Genomic_DNA"/>
</dbReference>
<proteinExistence type="predicted"/>
<reference evidence="2" key="1">
    <citation type="submission" date="2016-01" db="EMBL/GenBank/DDBJ databases">
        <authorList>
            <person name="Mitreva M."/>
            <person name="Pepin K.H."/>
            <person name="Mihindukulasuriya K.A."/>
            <person name="Fulton R."/>
            <person name="Fronick C."/>
            <person name="O'Laughlin M."/>
            <person name="Miner T."/>
            <person name="Herter B."/>
            <person name="Rosa B.A."/>
            <person name="Cordes M."/>
            <person name="Tomlinson C."/>
            <person name="Wollam A."/>
            <person name="Palsikar V.B."/>
            <person name="Mardis E.R."/>
            <person name="Wilson R.K."/>
        </authorList>
    </citation>
    <scope>NUCLEOTIDE SEQUENCE [LARGE SCALE GENOMIC DNA]</scope>
    <source>
        <strain evidence="2">CMW8396</strain>
    </source>
</reference>
<evidence type="ECO:0000313" key="2">
    <source>
        <dbReference type="Proteomes" id="UP000070617"/>
    </source>
</evidence>
<dbReference type="PATRIC" id="fig|134605.3.peg.1301"/>
<dbReference type="AlphaFoldDB" id="A0A133NAU5"/>
<dbReference type="RefSeq" id="WP_008801605.1">
    <property type="nucleotide sequence ID" value="NZ_KQ956559.1"/>
</dbReference>
<dbReference type="Proteomes" id="UP000070617">
    <property type="component" value="Unassembled WGS sequence"/>
</dbReference>
<comment type="caution">
    <text evidence="1">The sequence shown here is derived from an EMBL/GenBank/DDBJ whole genome shotgun (WGS) entry which is preliminary data.</text>
</comment>
<accession>A0A133NAU5</accession>